<evidence type="ECO:0000256" key="1">
    <source>
        <dbReference type="ARBA" id="ARBA00022553"/>
    </source>
</evidence>
<evidence type="ECO:0000256" key="3">
    <source>
        <dbReference type="ARBA" id="ARBA00023015"/>
    </source>
</evidence>
<dbReference type="CDD" id="cd00383">
    <property type="entry name" value="trans_reg_C"/>
    <property type="match status" value="1"/>
</dbReference>
<dbReference type="Proteomes" id="UP000292858">
    <property type="component" value="Unassembled WGS sequence"/>
</dbReference>
<feature type="modified residue" description="4-aspartylphosphate" evidence="6">
    <location>
        <position position="49"/>
    </location>
</feature>
<evidence type="ECO:0000256" key="2">
    <source>
        <dbReference type="ARBA" id="ARBA00023012"/>
    </source>
</evidence>
<evidence type="ECO:0000259" key="9">
    <source>
        <dbReference type="PROSITE" id="PS51755"/>
    </source>
</evidence>
<evidence type="ECO:0000313" key="10">
    <source>
        <dbReference type="EMBL" id="TBH20506.1"/>
    </source>
</evidence>
<dbReference type="GO" id="GO:0032993">
    <property type="term" value="C:protein-DNA complex"/>
    <property type="evidence" value="ECO:0007669"/>
    <property type="project" value="TreeGrafter"/>
</dbReference>
<keyword evidence="4 7" id="KW-0238">DNA-binding</keyword>
<evidence type="ECO:0000256" key="7">
    <source>
        <dbReference type="PROSITE-ProRule" id="PRU01091"/>
    </source>
</evidence>
<accession>A0A4V2IV18</accession>
<keyword evidence="5" id="KW-0804">Transcription</keyword>
<dbReference type="Gene3D" id="3.40.50.2300">
    <property type="match status" value="1"/>
</dbReference>
<organism evidence="10 11">
    <name type="scientific">Thermus thermamylovorans</name>
    <dbReference type="NCBI Taxonomy" id="2509362"/>
    <lineage>
        <taxon>Bacteria</taxon>
        <taxon>Thermotogati</taxon>
        <taxon>Deinococcota</taxon>
        <taxon>Deinococci</taxon>
        <taxon>Thermales</taxon>
        <taxon>Thermaceae</taxon>
        <taxon>Thermus</taxon>
    </lineage>
</organism>
<dbReference type="Gene3D" id="1.10.10.10">
    <property type="entry name" value="Winged helix-like DNA-binding domain superfamily/Winged helix DNA-binding domain"/>
    <property type="match status" value="1"/>
</dbReference>
<dbReference type="InterPro" id="IPR001789">
    <property type="entry name" value="Sig_transdc_resp-reg_receiver"/>
</dbReference>
<dbReference type="EMBL" id="SIJL01000007">
    <property type="protein sequence ID" value="TBH20506.1"/>
    <property type="molecule type" value="Genomic_DNA"/>
</dbReference>
<dbReference type="AlphaFoldDB" id="A0A4V2IV18"/>
<feature type="domain" description="OmpR/PhoB-type" evidence="9">
    <location>
        <begin position="120"/>
        <end position="219"/>
    </location>
</feature>
<dbReference type="SMART" id="SM00862">
    <property type="entry name" value="Trans_reg_C"/>
    <property type="match status" value="1"/>
</dbReference>
<dbReference type="Pfam" id="PF00072">
    <property type="entry name" value="Response_reg"/>
    <property type="match status" value="1"/>
</dbReference>
<keyword evidence="3" id="KW-0805">Transcription regulation</keyword>
<dbReference type="CDD" id="cd17574">
    <property type="entry name" value="REC_OmpR"/>
    <property type="match status" value="1"/>
</dbReference>
<dbReference type="InterPro" id="IPR036388">
    <property type="entry name" value="WH-like_DNA-bd_sf"/>
</dbReference>
<dbReference type="GO" id="GO:0005829">
    <property type="term" value="C:cytosol"/>
    <property type="evidence" value="ECO:0007669"/>
    <property type="project" value="TreeGrafter"/>
</dbReference>
<dbReference type="SUPFAM" id="SSF52172">
    <property type="entry name" value="CheY-like"/>
    <property type="match status" value="1"/>
</dbReference>
<dbReference type="PROSITE" id="PS50110">
    <property type="entry name" value="RESPONSE_REGULATORY"/>
    <property type="match status" value="1"/>
</dbReference>
<comment type="caution">
    <text evidence="10">The sequence shown here is derived from an EMBL/GenBank/DDBJ whole genome shotgun (WGS) entry which is preliminary data.</text>
</comment>
<dbReference type="SMART" id="SM00448">
    <property type="entry name" value="REC"/>
    <property type="match status" value="1"/>
</dbReference>
<feature type="DNA-binding region" description="OmpR/PhoB-type" evidence="7">
    <location>
        <begin position="120"/>
        <end position="219"/>
    </location>
</feature>
<dbReference type="PROSITE" id="PS51755">
    <property type="entry name" value="OMPR_PHOB"/>
    <property type="match status" value="1"/>
</dbReference>
<feature type="domain" description="Response regulatory" evidence="8">
    <location>
        <begin position="2"/>
        <end position="114"/>
    </location>
</feature>
<keyword evidence="1 6" id="KW-0597">Phosphoprotein</keyword>
<evidence type="ECO:0000256" key="5">
    <source>
        <dbReference type="ARBA" id="ARBA00023163"/>
    </source>
</evidence>
<evidence type="ECO:0000313" key="11">
    <source>
        <dbReference type="Proteomes" id="UP000292858"/>
    </source>
</evidence>
<name>A0A4V2IV18_9DEIN</name>
<dbReference type="InterPro" id="IPR039420">
    <property type="entry name" value="WalR-like"/>
</dbReference>
<dbReference type="FunFam" id="1.10.10.10:FF:000018">
    <property type="entry name" value="DNA-binding response regulator ResD"/>
    <property type="match status" value="1"/>
</dbReference>
<dbReference type="GO" id="GO:0006355">
    <property type="term" value="P:regulation of DNA-templated transcription"/>
    <property type="evidence" value="ECO:0007669"/>
    <property type="project" value="InterPro"/>
</dbReference>
<evidence type="ECO:0000256" key="4">
    <source>
        <dbReference type="ARBA" id="ARBA00023125"/>
    </source>
</evidence>
<dbReference type="InterPro" id="IPR001867">
    <property type="entry name" value="OmpR/PhoB-type_DNA-bd"/>
</dbReference>
<dbReference type="PANTHER" id="PTHR48111">
    <property type="entry name" value="REGULATOR OF RPOS"/>
    <property type="match status" value="1"/>
</dbReference>
<dbReference type="Pfam" id="PF00486">
    <property type="entry name" value="Trans_reg_C"/>
    <property type="match status" value="1"/>
</dbReference>
<protein>
    <submittedName>
        <fullName evidence="10">Response regulator transcription factor</fullName>
    </submittedName>
</protein>
<reference evidence="10 11" key="1">
    <citation type="submission" date="2019-02" db="EMBL/GenBank/DDBJ databases">
        <title>Thermus sp. a novel from hot spring.</title>
        <authorList>
            <person name="Zhao Z."/>
        </authorList>
    </citation>
    <scope>NUCLEOTIDE SEQUENCE [LARGE SCALE GENOMIC DNA]</scope>
    <source>
        <strain evidence="10 11">CFH 72773T</strain>
    </source>
</reference>
<dbReference type="PANTHER" id="PTHR48111:SF4">
    <property type="entry name" value="DNA-BINDING DUAL TRANSCRIPTIONAL REGULATOR OMPR"/>
    <property type="match status" value="1"/>
</dbReference>
<dbReference type="GO" id="GO:0000156">
    <property type="term" value="F:phosphorelay response regulator activity"/>
    <property type="evidence" value="ECO:0007669"/>
    <property type="project" value="TreeGrafter"/>
</dbReference>
<dbReference type="Gene3D" id="6.10.250.690">
    <property type="match status" value="1"/>
</dbReference>
<keyword evidence="11" id="KW-1185">Reference proteome</keyword>
<evidence type="ECO:0000259" key="8">
    <source>
        <dbReference type="PROSITE" id="PS50110"/>
    </source>
</evidence>
<sequence>MRVLLVDDDPAPLEVLGAYLRGAGFEVLEAENGEKALELFPRADLVILDLMLPKLDGFQVLEYIRRDRPELPVLMLTARGGEEERVKGLELGADDYVVKPFSPKEVVARVKALLRRAGLKEELSYGPLRLLPKERQAYLEGKPLPLSQLEFDLLLTLAQHPGMVFTRERLLEKVWGPDFPGIDRVVDVHIVALRKKLMDDPENPRFIETVRGVGYRFREGDAPQDSFADLR</sequence>
<dbReference type="InterPro" id="IPR011006">
    <property type="entry name" value="CheY-like_superfamily"/>
</dbReference>
<dbReference type="GO" id="GO:0000976">
    <property type="term" value="F:transcription cis-regulatory region binding"/>
    <property type="evidence" value="ECO:0007669"/>
    <property type="project" value="TreeGrafter"/>
</dbReference>
<evidence type="ECO:0000256" key="6">
    <source>
        <dbReference type="PROSITE-ProRule" id="PRU00169"/>
    </source>
</evidence>
<keyword evidence="2" id="KW-0902">Two-component regulatory system</keyword>
<dbReference type="RefSeq" id="WP_130841832.1">
    <property type="nucleotide sequence ID" value="NZ_SIJL01000007.1"/>
</dbReference>
<gene>
    <name evidence="10" type="ORF">ETP66_06770</name>
</gene>
<proteinExistence type="predicted"/>
<dbReference type="OrthoDB" id="24946at2"/>